<dbReference type="GO" id="GO:0009398">
    <property type="term" value="P:FMN biosynthetic process"/>
    <property type="evidence" value="ECO:0007669"/>
    <property type="project" value="UniProtKB-UniPathway"/>
</dbReference>
<comment type="similarity">
    <text evidence="3">Belongs to the flavokinase family.</text>
</comment>
<dbReference type="PANTHER" id="PTHR22749:SF6">
    <property type="entry name" value="RIBOFLAVIN KINASE"/>
    <property type="match status" value="1"/>
</dbReference>
<evidence type="ECO:0000256" key="3">
    <source>
        <dbReference type="ARBA" id="ARBA00010108"/>
    </source>
</evidence>
<dbReference type="Pfam" id="PF01687">
    <property type="entry name" value="Flavokinase"/>
    <property type="match status" value="1"/>
</dbReference>
<evidence type="ECO:0000256" key="6">
    <source>
        <dbReference type="ARBA" id="ARBA00022630"/>
    </source>
</evidence>
<evidence type="ECO:0000256" key="10">
    <source>
        <dbReference type="ARBA" id="ARBA00022840"/>
    </source>
</evidence>
<dbReference type="GO" id="GO:0009231">
    <property type="term" value="P:riboflavin biosynthetic process"/>
    <property type="evidence" value="ECO:0007669"/>
    <property type="project" value="InterPro"/>
</dbReference>
<dbReference type="AlphaFoldDB" id="A0A1G4J6J4"/>
<name>A0A1G4J6J4_9SACH</name>
<dbReference type="Proteomes" id="UP000190274">
    <property type="component" value="Chromosome D"/>
</dbReference>
<organism evidence="13 14">
    <name type="scientific">Lachancea dasiensis</name>
    <dbReference type="NCBI Taxonomy" id="1072105"/>
    <lineage>
        <taxon>Eukaryota</taxon>
        <taxon>Fungi</taxon>
        <taxon>Dikarya</taxon>
        <taxon>Ascomycota</taxon>
        <taxon>Saccharomycotina</taxon>
        <taxon>Saccharomycetes</taxon>
        <taxon>Saccharomycetales</taxon>
        <taxon>Saccharomycetaceae</taxon>
        <taxon>Lachancea</taxon>
    </lineage>
</organism>
<protein>
    <recommendedName>
        <fullName evidence="5">Riboflavin kinase</fullName>
        <ecNumber evidence="4">2.7.1.26</ecNumber>
    </recommendedName>
    <alternativeName>
        <fullName evidence="11">Flavin mononucleotide kinase 1</fullName>
    </alternativeName>
</protein>
<dbReference type="SUPFAM" id="SSF82114">
    <property type="entry name" value="Riboflavin kinase-like"/>
    <property type="match status" value="1"/>
</dbReference>
<keyword evidence="8" id="KW-0808">Transferase</keyword>
<evidence type="ECO:0000313" key="13">
    <source>
        <dbReference type="EMBL" id="SCU85264.1"/>
    </source>
</evidence>
<dbReference type="PANTHER" id="PTHR22749">
    <property type="entry name" value="RIBOFLAVIN KINASE/FMN ADENYLYLTRANSFERASE"/>
    <property type="match status" value="1"/>
</dbReference>
<dbReference type="Gene3D" id="2.40.30.30">
    <property type="entry name" value="Riboflavin kinase-like"/>
    <property type="match status" value="1"/>
</dbReference>
<dbReference type="InterPro" id="IPR023465">
    <property type="entry name" value="Riboflavin_kinase_dom_sf"/>
</dbReference>
<keyword evidence="6" id="KW-0285">Flavoprotein</keyword>
<evidence type="ECO:0000256" key="1">
    <source>
        <dbReference type="ARBA" id="ARBA00003572"/>
    </source>
</evidence>
<accession>A0A1G4J6J4</accession>
<gene>
    <name evidence="13" type="ORF">LADA_0D06546G</name>
</gene>
<evidence type="ECO:0000256" key="11">
    <source>
        <dbReference type="ARBA" id="ARBA00029960"/>
    </source>
</evidence>
<dbReference type="STRING" id="1266660.A0A1G4J6J4"/>
<dbReference type="GO" id="GO:0005743">
    <property type="term" value="C:mitochondrial inner membrane"/>
    <property type="evidence" value="ECO:0007669"/>
    <property type="project" value="EnsemblFungi"/>
</dbReference>
<evidence type="ECO:0000313" key="14">
    <source>
        <dbReference type="Proteomes" id="UP000190274"/>
    </source>
</evidence>
<dbReference type="GO" id="GO:0005524">
    <property type="term" value="F:ATP binding"/>
    <property type="evidence" value="ECO:0007669"/>
    <property type="project" value="UniProtKB-KW"/>
</dbReference>
<comment type="function">
    <text evidence="1">Catalyzes the phosphorylation of riboflavin (vitamin B2) to form flavin mononucleotide (FMN) coenzyme.</text>
</comment>
<dbReference type="InterPro" id="IPR023468">
    <property type="entry name" value="Riboflavin_kinase"/>
</dbReference>
<evidence type="ECO:0000259" key="12">
    <source>
        <dbReference type="SMART" id="SM00904"/>
    </source>
</evidence>
<keyword evidence="14" id="KW-1185">Reference proteome</keyword>
<evidence type="ECO:0000256" key="9">
    <source>
        <dbReference type="ARBA" id="ARBA00022741"/>
    </source>
</evidence>
<evidence type="ECO:0000256" key="8">
    <source>
        <dbReference type="ARBA" id="ARBA00022679"/>
    </source>
</evidence>
<dbReference type="GO" id="GO:0008531">
    <property type="term" value="F:riboflavin kinase activity"/>
    <property type="evidence" value="ECO:0007669"/>
    <property type="project" value="UniProtKB-EC"/>
</dbReference>
<evidence type="ECO:0000256" key="4">
    <source>
        <dbReference type="ARBA" id="ARBA00012105"/>
    </source>
</evidence>
<evidence type="ECO:0000256" key="7">
    <source>
        <dbReference type="ARBA" id="ARBA00022643"/>
    </source>
</evidence>
<sequence length="184" mass="20556">MARPADVPIPDSPESPYPIKTGVCEIVCGFGRGSAELGIPTANVPFEELPESVGGLPLGVFFGFARLQKSAPKEARNMQRQDGTRVHFNYGQRLTDNDLRVLPVVLSMGLNPFYHNKAKTVEIHVMHKFDHDFYGAQITFTILGYIRPELDYTTKEALIEDIQTDIQIAEKALSSPEYAKYQNL</sequence>
<feature type="domain" description="Riboflavin kinase" evidence="12">
    <location>
        <begin position="25"/>
        <end position="174"/>
    </location>
</feature>
<keyword evidence="9" id="KW-0547">Nucleotide-binding</keyword>
<dbReference type="UniPathway" id="UPA00276">
    <property type="reaction ID" value="UER00406"/>
</dbReference>
<evidence type="ECO:0000256" key="2">
    <source>
        <dbReference type="ARBA" id="ARBA00005201"/>
    </source>
</evidence>
<keyword evidence="7" id="KW-0288">FMN</keyword>
<keyword evidence="10" id="KW-0067">ATP-binding</keyword>
<comment type="pathway">
    <text evidence="2">Cofactor biosynthesis; FMN biosynthesis; FMN from riboflavin (ATP route): step 1/1.</text>
</comment>
<dbReference type="InterPro" id="IPR015865">
    <property type="entry name" value="Riboflavin_kinase_bac/euk"/>
</dbReference>
<dbReference type="EC" id="2.7.1.26" evidence="4"/>
<dbReference type="SMART" id="SM00904">
    <property type="entry name" value="Flavokinase"/>
    <property type="match status" value="1"/>
</dbReference>
<dbReference type="OrthoDB" id="276388at2759"/>
<reference evidence="13 14" key="1">
    <citation type="submission" date="2016-03" db="EMBL/GenBank/DDBJ databases">
        <authorList>
            <person name="Devillers H."/>
        </authorList>
    </citation>
    <scope>NUCLEOTIDE SEQUENCE [LARGE SCALE GENOMIC DNA]</scope>
    <source>
        <strain evidence="13">CBS 10888</strain>
    </source>
</reference>
<evidence type="ECO:0000256" key="5">
    <source>
        <dbReference type="ARBA" id="ARBA00017394"/>
    </source>
</evidence>
<proteinExistence type="inferred from homology"/>
<dbReference type="EMBL" id="LT598454">
    <property type="protein sequence ID" value="SCU85264.1"/>
    <property type="molecule type" value="Genomic_DNA"/>
</dbReference>